<evidence type="ECO:0000313" key="2">
    <source>
        <dbReference type="Proteomes" id="UP001148629"/>
    </source>
</evidence>
<accession>A0ACC1RC42</accession>
<organism evidence="1 2">
    <name type="scientific">Fusarium decemcellulare</name>
    <dbReference type="NCBI Taxonomy" id="57161"/>
    <lineage>
        <taxon>Eukaryota</taxon>
        <taxon>Fungi</taxon>
        <taxon>Dikarya</taxon>
        <taxon>Ascomycota</taxon>
        <taxon>Pezizomycotina</taxon>
        <taxon>Sordariomycetes</taxon>
        <taxon>Hypocreomycetidae</taxon>
        <taxon>Hypocreales</taxon>
        <taxon>Nectriaceae</taxon>
        <taxon>Fusarium</taxon>
        <taxon>Fusarium decemcellulare species complex</taxon>
    </lineage>
</organism>
<sequence length="406" mass="45184">MVPSHVRLLGHADFDNLENTSDSQINIKKELSEALDGHGDADKPPSCSLCKRDPGILRKIGAGACGAVFAQDERPLAIKLAKSSNRDDLWNDLLMHKLIYGHFKAHGITCVGIPQCLSFVPKERACFWEENPGIYEAAEPFCQLPTHGLISERIQPVDASIRRLLLKRFCPDSGRTAAENDPANRDCLVRIYLGSLQGRAGGAFFSLRNFKLHLNQMLDMKLSNDFLSNMASKMATALAVMHWAARTDARDVEFALGGTTKPWPNIRAGEEAAGPPPNSWAGPRDDATNAEYTREMALWLLDFNQVRPITMDEAGVAQAVEAFKINDPYYPRPLQEDCVARSLWETFVRDYKIMSDRILEGCSQDMRVLPQLFVEQVTEMQRRKRAGEKNSMLVGSTESKSSAGPC</sequence>
<reference evidence="1" key="1">
    <citation type="submission" date="2022-08" db="EMBL/GenBank/DDBJ databases">
        <title>Genome Sequence of Fusarium decemcellulare.</title>
        <authorList>
            <person name="Buettner E."/>
        </authorList>
    </citation>
    <scope>NUCLEOTIDE SEQUENCE</scope>
    <source>
        <strain evidence="1">Babe19</strain>
    </source>
</reference>
<proteinExistence type="predicted"/>
<comment type="caution">
    <text evidence="1">The sequence shown here is derived from an EMBL/GenBank/DDBJ whole genome shotgun (WGS) entry which is preliminary data.</text>
</comment>
<dbReference type="EMBL" id="JANRMS010004435">
    <property type="protein sequence ID" value="KAJ3508839.1"/>
    <property type="molecule type" value="Genomic_DNA"/>
</dbReference>
<gene>
    <name evidence="1" type="ORF">NM208_g15759</name>
</gene>
<name>A0ACC1RC42_9HYPO</name>
<keyword evidence="2" id="KW-1185">Reference proteome</keyword>
<dbReference type="Proteomes" id="UP001148629">
    <property type="component" value="Unassembled WGS sequence"/>
</dbReference>
<protein>
    <submittedName>
        <fullName evidence="1">Uncharacterized protein</fullName>
    </submittedName>
</protein>
<evidence type="ECO:0000313" key="1">
    <source>
        <dbReference type="EMBL" id="KAJ3508839.1"/>
    </source>
</evidence>